<organism evidence="1 2">
    <name type="scientific">Eumeta variegata</name>
    <name type="common">Bagworm moth</name>
    <name type="synonym">Eumeta japonica</name>
    <dbReference type="NCBI Taxonomy" id="151549"/>
    <lineage>
        <taxon>Eukaryota</taxon>
        <taxon>Metazoa</taxon>
        <taxon>Ecdysozoa</taxon>
        <taxon>Arthropoda</taxon>
        <taxon>Hexapoda</taxon>
        <taxon>Insecta</taxon>
        <taxon>Pterygota</taxon>
        <taxon>Neoptera</taxon>
        <taxon>Endopterygota</taxon>
        <taxon>Lepidoptera</taxon>
        <taxon>Glossata</taxon>
        <taxon>Ditrysia</taxon>
        <taxon>Tineoidea</taxon>
        <taxon>Psychidae</taxon>
        <taxon>Oiketicinae</taxon>
        <taxon>Eumeta</taxon>
    </lineage>
</organism>
<sequence>MTKNISVIAERAWVAPYTKNVAQSATSVANKSKQGNGEPPPNIAEIHAPTHFNAIIAGSLRPECDAHARRRCTSDASNLHLPPHRLQRTWPESSRNYSLLRHTYRAGLSTPATKNIIDYHLVVGVVCRRRQRLAPMTKRSSLQHAAYS</sequence>
<evidence type="ECO:0000313" key="1">
    <source>
        <dbReference type="EMBL" id="GBP04833.1"/>
    </source>
</evidence>
<accession>A0A4C1SRH8</accession>
<comment type="caution">
    <text evidence="1">The sequence shown here is derived from an EMBL/GenBank/DDBJ whole genome shotgun (WGS) entry which is preliminary data.</text>
</comment>
<keyword evidence="2" id="KW-1185">Reference proteome</keyword>
<proteinExistence type="predicted"/>
<dbReference type="AlphaFoldDB" id="A0A4C1SRH8"/>
<dbReference type="EMBL" id="BGZK01000015">
    <property type="protein sequence ID" value="GBP04833.1"/>
    <property type="molecule type" value="Genomic_DNA"/>
</dbReference>
<dbReference type="Proteomes" id="UP000299102">
    <property type="component" value="Unassembled WGS sequence"/>
</dbReference>
<reference evidence="1 2" key="1">
    <citation type="journal article" date="2019" name="Commun. Biol.">
        <title>The bagworm genome reveals a unique fibroin gene that provides high tensile strength.</title>
        <authorList>
            <person name="Kono N."/>
            <person name="Nakamura H."/>
            <person name="Ohtoshi R."/>
            <person name="Tomita M."/>
            <person name="Numata K."/>
            <person name="Arakawa K."/>
        </authorList>
    </citation>
    <scope>NUCLEOTIDE SEQUENCE [LARGE SCALE GENOMIC DNA]</scope>
</reference>
<evidence type="ECO:0000313" key="2">
    <source>
        <dbReference type="Proteomes" id="UP000299102"/>
    </source>
</evidence>
<protein>
    <submittedName>
        <fullName evidence="1">Uncharacterized protein</fullName>
    </submittedName>
</protein>
<name>A0A4C1SRH8_EUMVA</name>
<gene>
    <name evidence="1" type="ORF">EVAR_3743_1</name>
</gene>